<organism evidence="1">
    <name type="scientific">Pseudoalteromonas phage B8b</name>
    <dbReference type="NCBI Taxonomy" id="1506997"/>
    <lineage>
        <taxon>Viruses</taxon>
        <taxon>Duplodnaviria</taxon>
        <taxon>Heunggongvirae</taxon>
        <taxon>Uroviricota</taxon>
        <taxon>Caudoviricetes</taxon>
    </lineage>
</organism>
<proteinExistence type="predicted"/>
<sequence length="142" mass="15695">MAKGTPEQVAQDDVELTAPALGCTLLRNNSGALQNQEGAWIRFGLGNISKKHNKQSKSSDLIGITPVTITPEMVGKTVGVFTAIEVKPQGFKPKAEYNPNSREWAQENFNRMVRNKFGFSGFATSGDDLKAIIQHYIEWLKQ</sequence>
<evidence type="ECO:0008006" key="2">
    <source>
        <dbReference type="Google" id="ProtNLM"/>
    </source>
</evidence>
<dbReference type="EMBL" id="KJ944830">
    <property type="protein sequence ID" value="AII27463.1"/>
    <property type="molecule type" value="Genomic_DNA"/>
</dbReference>
<evidence type="ECO:0000313" key="1">
    <source>
        <dbReference type="EMBL" id="AII27463.1"/>
    </source>
</evidence>
<protein>
    <recommendedName>
        <fullName evidence="2">VRR-NUC domain-containing protein</fullName>
    </recommendedName>
</protein>
<reference evidence="1" key="1">
    <citation type="journal article" date="2015" name="PLoS ONE">
        <title>Life-style and genome structure of marine pseudoalteromonas siphovirus b8b isolated from the northwestern mediterranean sea.</title>
        <authorList>
            <person name="Lara E."/>
            <person name="Holmfeldt K."/>
            <person name="Solonenko N."/>
            <person name="Sa E.L."/>
            <person name="Ignacio-Espinoza J.C."/>
            <person name="Cornejo-Castillo F.M."/>
            <person name="Verberkmoes N.C."/>
            <person name="Vaque D."/>
            <person name="Sullivan M.B."/>
            <person name="Acinas S.G."/>
        </authorList>
    </citation>
    <scope>NUCLEOTIDE SEQUENCE [LARGE SCALE GENOMIC DNA]</scope>
</reference>
<gene>
    <name evidence="1" type="ORF">B8b_012</name>
</gene>
<name>A0A076G6E5_9CAUD</name>
<accession>A0A076G6E5</accession>